<reference evidence="7 8" key="1">
    <citation type="submission" date="2011-12" db="EMBL/GenBank/DDBJ databases">
        <title>The Genome Sequence of Fusobacterium nucleatum subsp. animalis OT 420.</title>
        <authorList>
            <consortium name="The Broad Institute Genome Sequencing Platform"/>
            <person name="Earl A."/>
            <person name="Ward D."/>
            <person name="Feldgarden M."/>
            <person name="Gevers D."/>
            <person name="Izard J."/>
            <person name="Blanton J.M."/>
            <person name="Mathney J."/>
            <person name="Tanner A.C."/>
            <person name="Dewhirst F.E."/>
            <person name="Young S.K."/>
            <person name="Zeng Q."/>
            <person name="Gargeya S."/>
            <person name="Fitzgerald M."/>
            <person name="Haas B."/>
            <person name="Abouelleil A."/>
            <person name="Alvarado L."/>
            <person name="Arachchi H.M."/>
            <person name="Berlin A."/>
            <person name="Chapman S.B."/>
            <person name="Gearin G."/>
            <person name="Goldberg J."/>
            <person name="Griggs A."/>
            <person name="Gujja S."/>
            <person name="Hansen M."/>
            <person name="Heiman D."/>
            <person name="Howarth C."/>
            <person name="Larimer J."/>
            <person name="Lui A."/>
            <person name="MacDonald P.J.P."/>
            <person name="McCowen C."/>
            <person name="Montmayeur A."/>
            <person name="Murphy C."/>
            <person name="Neiman D."/>
            <person name="Pearson M."/>
            <person name="Priest M."/>
            <person name="Roberts A."/>
            <person name="Saif S."/>
            <person name="Shea T."/>
            <person name="Sisk P."/>
            <person name="Stolte C."/>
            <person name="Sykes S."/>
            <person name="Wortman J."/>
            <person name="Nusbaum C."/>
            <person name="Birren B."/>
        </authorList>
    </citation>
    <scope>NUCLEOTIDE SEQUENCE [LARGE SCALE GENOMIC DNA]</scope>
    <source>
        <strain evidence="8">F0419</strain>
    </source>
</reference>
<evidence type="ECO:0000313" key="8">
    <source>
        <dbReference type="Proteomes" id="UP000004565"/>
    </source>
</evidence>
<dbReference type="Proteomes" id="UP000004565">
    <property type="component" value="Unassembled WGS sequence"/>
</dbReference>
<dbReference type="GO" id="GO:0019350">
    <property type="term" value="P:teichoic acid biosynthetic process"/>
    <property type="evidence" value="ECO:0007669"/>
    <property type="project" value="UniProtKB-KW"/>
</dbReference>
<dbReference type="SUPFAM" id="SSF53756">
    <property type="entry name" value="UDP-Glycosyltransferase/glycogen phosphorylase"/>
    <property type="match status" value="1"/>
</dbReference>
<dbReference type="Pfam" id="PF04464">
    <property type="entry name" value="Glyphos_transf"/>
    <property type="match status" value="1"/>
</dbReference>
<comment type="similarity">
    <text evidence="2">Belongs to the CDP-glycerol glycerophosphotransferase family.</text>
</comment>
<comment type="caution">
    <text evidence="7">The sequence shown here is derived from an EMBL/GenBank/DDBJ whole genome shotgun (WGS) entry which is preliminary data.</text>
</comment>
<dbReference type="GO" id="GO:0047355">
    <property type="term" value="F:CDP-glycerol glycerophosphotransferase activity"/>
    <property type="evidence" value="ECO:0007669"/>
    <property type="project" value="InterPro"/>
</dbReference>
<evidence type="ECO:0000256" key="4">
    <source>
        <dbReference type="ARBA" id="ARBA00022679"/>
    </source>
</evidence>
<sequence length="398" mass="46790">MIFIRFFLKLGMLLLLFPLRIFKIKNNRILLLNNILNFDATYSCNPKYLSEYLLINYPDVFEIIYPLGKNRKNEEDILTRKGIKTVKLGSFKYYYYSMTSKFFVTTSGAISYIPFSKKQIVINTWHGGGAYKKMGLDHNKNFFYKLDCKLTESKTTFFISSNKYFSEVVSRSLLIPKSKILEIGMPRNDIFFSTYDDITKKVKAKFNIENEVNLVLYAPTYRTMEGNQFLKHKLGPYEIDTDAIINSLEEKFGGKWVFGFRFHPSISENIENISKNMVDMSSYDDAQELLCAADILINDYSSIMWDFAQTYKPCFIFAKDLEEYENSAGLYTKPSSWPFPLAKDNEELIKQIENFDKNKYIEDVRNYFNWMESFEIGNSSKELCKRIFEIYKNSEDTR</sequence>
<comment type="subcellular location">
    <subcellularLocation>
        <location evidence="1">Cell membrane</location>
        <topology evidence="1">Peripheral membrane protein</topology>
    </subcellularLocation>
</comment>
<evidence type="ECO:0000256" key="6">
    <source>
        <dbReference type="ARBA" id="ARBA00023136"/>
    </source>
</evidence>
<dbReference type="InterPro" id="IPR043149">
    <property type="entry name" value="TagF_N"/>
</dbReference>
<dbReference type="AlphaFoldDB" id="H1HFS6"/>
<dbReference type="GO" id="GO:0005886">
    <property type="term" value="C:plasma membrane"/>
    <property type="evidence" value="ECO:0007669"/>
    <property type="project" value="UniProtKB-SubCell"/>
</dbReference>
<evidence type="ECO:0000256" key="3">
    <source>
        <dbReference type="ARBA" id="ARBA00022475"/>
    </source>
</evidence>
<evidence type="ECO:0000256" key="5">
    <source>
        <dbReference type="ARBA" id="ARBA00022944"/>
    </source>
</evidence>
<accession>H1HFS6</accession>
<evidence type="ECO:0000313" key="7">
    <source>
        <dbReference type="EMBL" id="EHO77599.1"/>
    </source>
</evidence>
<dbReference type="PANTHER" id="PTHR37316:SF3">
    <property type="entry name" value="TEICHOIC ACID GLYCEROL-PHOSPHATE TRANSFERASE"/>
    <property type="match status" value="1"/>
</dbReference>
<dbReference type="Gene3D" id="3.40.50.12580">
    <property type="match status" value="1"/>
</dbReference>
<dbReference type="Gene3D" id="3.40.50.11820">
    <property type="match status" value="1"/>
</dbReference>
<keyword evidence="3" id="KW-1003">Cell membrane</keyword>
<gene>
    <name evidence="7" type="ORF">HMPREF9942_01327</name>
</gene>
<protein>
    <submittedName>
        <fullName evidence="7">Uncharacterized protein</fullName>
    </submittedName>
</protein>
<keyword evidence="6" id="KW-0472">Membrane</keyword>
<dbReference type="InterPro" id="IPR051612">
    <property type="entry name" value="Teichoic_Acid_Biosynth"/>
</dbReference>
<dbReference type="PANTHER" id="PTHR37316">
    <property type="entry name" value="TEICHOIC ACID GLYCEROL-PHOSPHATE PRIMASE"/>
    <property type="match status" value="1"/>
</dbReference>
<dbReference type="EMBL" id="AGEH01000014">
    <property type="protein sequence ID" value="EHO77599.1"/>
    <property type="molecule type" value="Genomic_DNA"/>
</dbReference>
<dbReference type="InterPro" id="IPR043148">
    <property type="entry name" value="TagF_C"/>
</dbReference>
<organism evidence="7 8">
    <name type="scientific">Fusobacterium animalis F0419</name>
    <dbReference type="NCBI Taxonomy" id="999414"/>
    <lineage>
        <taxon>Bacteria</taxon>
        <taxon>Fusobacteriati</taxon>
        <taxon>Fusobacteriota</taxon>
        <taxon>Fusobacteriia</taxon>
        <taxon>Fusobacteriales</taxon>
        <taxon>Fusobacteriaceae</taxon>
        <taxon>Fusobacterium</taxon>
    </lineage>
</organism>
<keyword evidence="4" id="KW-0808">Transferase</keyword>
<name>H1HFS6_9FUSO</name>
<dbReference type="InterPro" id="IPR007554">
    <property type="entry name" value="Glycerophosphate_synth"/>
</dbReference>
<evidence type="ECO:0000256" key="2">
    <source>
        <dbReference type="ARBA" id="ARBA00010488"/>
    </source>
</evidence>
<keyword evidence="5" id="KW-0777">Teichoic acid biosynthesis</keyword>
<dbReference type="PATRIC" id="fig|999414.3.peg.1324"/>
<proteinExistence type="inferred from homology"/>
<evidence type="ECO:0000256" key="1">
    <source>
        <dbReference type="ARBA" id="ARBA00004202"/>
    </source>
</evidence>
<dbReference type="HOGENOM" id="CLU_029598_1_0_0"/>